<dbReference type="OrthoDB" id="2988517at2"/>
<feature type="domain" description="ChrR-like cupin" evidence="1">
    <location>
        <begin position="128"/>
        <end position="195"/>
    </location>
</feature>
<comment type="caution">
    <text evidence="2">The sequence shown here is derived from an EMBL/GenBank/DDBJ whole genome shotgun (WGS) entry which is preliminary data.</text>
</comment>
<dbReference type="SUPFAM" id="SSF51182">
    <property type="entry name" value="RmlC-like cupins"/>
    <property type="match status" value="1"/>
</dbReference>
<dbReference type="RefSeq" id="WP_136852826.1">
    <property type="nucleotide sequence ID" value="NZ_SWCI01000004.1"/>
</dbReference>
<organism evidence="2 3">
    <name type="scientific">Ferrimonas sediminicola</name>
    <dbReference type="NCBI Taxonomy" id="2569538"/>
    <lineage>
        <taxon>Bacteria</taxon>
        <taxon>Pseudomonadati</taxon>
        <taxon>Pseudomonadota</taxon>
        <taxon>Gammaproteobacteria</taxon>
        <taxon>Alteromonadales</taxon>
        <taxon>Ferrimonadaceae</taxon>
        <taxon>Ferrimonas</taxon>
    </lineage>
</organism>
<dbReference type="Proteomes" id="UP000305674">
    <property type="component" value="Unassembled WGS sequence"/>
</dbReference>
<accession>A0A4U1BEC0</accession>
<dbReference type="InterPro" id="IPR012807">
    <property type="entry name" value="Anti-sigma_ChrR"/>
</dbReference>
<proteinExistence type="predicted"/>
<evidence type="ECO:0000313" key="2">
    <source>
        <dbReference type="EMBL" id="TKB49402.1"/>
    </source>
</evidence>
<dbReference type="Gene3D" id="1.10.10.1320">
    <property type="entry name" value="Anti-sigma factor, zinc-finger domain"/>
    <property type="match status" value="1"/>
</dbReference>
<name>A0A4U1BEC0_9GAMM</name>
<reference evidence="2 3" key="1">
    <citation type="submission" date="2019-04" db="EMBL/GenBank/DDBJ databases">
        <authorList>
            <person name="Hwang J.C."/>
        </authorList>
    </citation>
    <scope>NUCLEOTIDE SEQUENCE [LARGE SCALE GENOMIC DNA]</scope>
    <source>
        <strain evidence="2 3">IMCC35001</strain>
    </source>
</reference>
<dbReference type="Pfam" id="PF12973">
    <property type="entry name" value="Cupin_7"/>
    <property type="match status" value="1"/>
</dbReference>
<dbReference type="NCBIfam" id="TIGR02451">
    <property type="entry name" value="anti_sig_ChrR"/>
    <property type="match status" value="1"/>
</dbReference>
<evidence type="ECO:0000313" key="3">
    <source>
        <dbReference type="Proteomes" id="UP000305674"/>
    </source>
</evidence>
<dbReference type="InterPro" id="IPR011051">
    <property type="entry name" value="RmlC_Cupin_sf"/>
</dbReference>
<gene>
    <name evidence="2" type="ORF">FCL40_08705</name>
</gene>
<dbReference type="AlphaFoldDB" id="A0A4U1BEC0"/>
<dbReference type="InterPro" id="IPR025979">
    <property type="entry name" value="ChrR-like_cupin_dom"/>
</dbReference>
<dbReference type="EMBL" id="SWCI01000004">
    <property type="protein sequence ID" value="TKB49402.1"/>
    <property type="molecule type" value="Genomic_DNA"/>
</dbReference>
<evidence type="ECO:0000259" key="1">
    <source>
        <dbReference type="Pfam" id="PF12973"/>
    </source>
</evidence>
<protein>
    <recommendedName>
        <fullName evidence="1">ChrR-like cupin domain-containing protein</fullName>
    </recommendedName>
</protein>
<sequence>MSDRHHPTAMELGQFASGELDDVLAIMVSVHLGQCRRCHGRVELLQQHQADQLAELSPDAAYGNDELARMLNLLEDAPALEPRVPEPTQMEFQGRRIDLPAALAGLVERAGPWSRVVNRLWNAPIQDHRRAYQLNFIYMEPGGSIAAHTHKGREWTLVLDGHFSDDAGDYAPGDLVHCTEANEHSPRSEQGCLCLAVIDAPLHFTSGLARALNPFSQLFFKTGG</sequence>
<dbReference type="Gene3D" id="2.60.120.10">
    <property type="entry name" value="Jelly Rolls"/>
    <property type="match status" value="1"/>
</dbReference>
<dbReference type="InterPro" id="IPR014710">
    <property type="entry name" value="RmlC-like_jellyroll"/>
</dbReference>
<keyword evidence="3" id="KW-1185">Reference proteome</keyword>
<dbReference type="InterPro" id="IPR041916">
    <property type="entry name" value="Anti_sigma_zinc_sf"/>
</dbReference>